<organism evidence="2 3">
    <name type="scientific">Berkelbacteria bacterium GW2011_GWA1_36_9</name>
    <dbReference type="NCBI Taxonomy" id="1618331"/>
    <lineage>
        <taxon>Bacteria</taxon>
        <taxon>Candidatus Berkelbacteria</taxon>
    </lineage>
</organism>
<keyword evidence="1" id="KW-0472">Membrane</keyword>
<evidence type="ECO:0000313" key="3">
    <source>
        <dbReference type="Proteomes" id="UP000034508"/>
    </source>
</evidence>
<dbReference type="EMBL" id="LBSM01000014">
    <property type="protein sequence ID" value="KKQ17889.1"/>
    <property type="molecule type" value="Genomic_DNA"/>
</dbReference>
<dbReference type="AlphaFoldDB" id="A0A0G0I0V3"/>
<feature type="transmembrane region" description="Helical" evidence="1">
    <location>
        <begin position="127"/>
        <end position="148"/>
    </location>
</feature>
<gene>
    <name evidence="2" type="ORF">US31_C0014G0025</name>
</gene>
<sequence length="151" mass="17227">MTTNNHTAMALSIALMFQNADSLEKAVVLTALVISHLPADAIPHGHYSSLSKLLQTRLGSIIEPCISIISLTWLVWHITSANILWLIGCVIATNLFDFLYFVGIGFIKRLNHFAHWWDKNYDYPNKLRWQWEAIQTIVLLTFLTLSILKYG</sequence>
<name>A0A0G0I0V3_9BACT</name>
<keyword evidence="1" id="KW-1133">Transmembrane helix</keyword>
<accession>A0A0G0I0V3</accession>
<reference evidence="2 3" key="1">
    <citation type="journal article" date="2015" name="Nature">
        <title>rRNA introns, odd ribosomes, and small enigmatic genomes across a large radiation of phyla.</title>
        <authorList>
            <person name="Brown C.T."/>
            <person name="Hug L.A."/>
            <person name="Thomas B.C."/>
            <person name="Sharon I."/>
            <person name="Castelle C.J."/>
            <person name="Singh A."/>
            <person name="Wilkins M.J."/>
            <person name="Williams K.H."/>
            <person name="Banfield J.F."/>
        </authorList>
    </citation>
    <scope>NUCLEOTIDE SEQUENCE [LARGE SCALE GENOMIC DNA]</scope>
</reference>
<evidence type="ECO:0008006" key="4">
    <source>
        <dbReference type="Google" id="ProtNLM"/>
    </source>
</evidence>
<feature type="transmembrane region" description="Helical" evidence="1">
    <location>
        <begin position="83"/>
        <end position="107"/>
    </location>
</feature>
<comment type="caution">
    <text evidence="2">The sequence shown here is derived from an EMBL/GenBank/DDBJ whole genome shotgun (WGS) entry which is preliminary data.</text>
</comment>
<evidence type="ECO:0000256" key="1">
    <source>
        <dbReference type="SAM" id="Phobius"/>
    </source>
</evidence>
<proteinExistence type="predicted"/>
<keyword evidence="1" id="KW-0812">Transmembrane</keyword>
<protein>
    <recommendedName>
        <fullName evidence="4">DUF3307 domain-containing protein</fullName>
    </recommendedName>
</protein>
<dbReference type="Proteomes" id="UP000034508">
    <property type="component" value="Unassembled WGS sequence"/>
</dbReference>
<evidence type="ECO:0000313" key="2">
    <source>
        <dbReference type="EMBL" id="KKQ17889.1"/>
    </source>
</evidence>